<accession>A0ACC3B799</accession>
<gene>
    <name evidence="1" type="ORF">N8T08_003279</name>
</gene>
<keyword evidence="2" id="KW-1185">Reference proteome</keyword>
<organism evidence="1 2">
    <name type="scientific">Aspergillus melleus</name>
    <dbReference type="NCBI Taxonomy" id="138277"/>
    <lineage>
        <taxon>Eukaryota</taxon>
        <taxon>Fungi</taxon>
        <taxon>Dikarya</taxon>
        <taxon>Ascomycota</taxon>
        <taxon>Pezizomycotina</taxon>
        <taxon>Eurotiomycetes</taxon>
        <taxon>Eurotiomycetidae</taxon>
        <taxon>Eurotiales</taxon>
        <taxon>Aspergillaceae</taxon>
        <taxon>Aspergillus</taxon>
        <taxon>Aspergillus subgen. Circumdati</taxon>
    </lineage>
</organism>
<evidence type="ECO:0000313" key="2">
    <source>
        <dbReference type="Proteomes" id="UP001177260"/>
    </source>
</evidence>
<dbReference type="EMBL" id="JAOPJF010000019">
    <property type="protein sequence ID" value="KAK1146189.1"/>
    <property type="molecule type" value="Genomic_DNA"/>
</dbReference>
<protein>
    <submittedName>
        <fullName evidence="1">Uncharacterized protein</fullName>
    </submittedName>
</protein>
<proteinExistence type="predicted"/>
<reference evidence="1 2" key="1">
    <citation type="journal article" date="2023" name="ACS Omega">
        <title>Identification of the Neoaspergillic Acid Biosynthesis Gene Cluster by Establishing an In Vitro CRISPR-Ribonucleoprotein Genetic System in Aspergillus melleus.</title>
        <authorList>
            <person name="Yuan B."/>
            <person name="Grau M.F."/>
            <person name="Murata R.M."/>
            <person name="Torok T."/>
            <person name="Venkateswaran K."/>
            <person name="Stajich J.E."/>
            <person name="Wang C.C.C."/>
        </authorList>
    </citation>
    <scope>NUCLEOTIDE SEQUENCE [LARGE SCALE GENOMIC DNA]</scope>
    <source>
        <strain evidence="1 2">IMV 1140</strain>
    </source>
</reference>
<comment type="caution">
    <text evidence="1">The sequence shown here is derived from an EMBL/GenBank/DDBJ whole genome shotgun (WGS) entry which is preliminary data.</text>
</comment>
<name>A0ACC3B799_9EURO</name>
<dbReference type="Proteomes" id="UP001177260">
    <property type="component" value="Unassembled WGS sequence"/>
</dbReference>
<evidence type="ECO:0000313" key="1">
    <source>
        <dbReference type="EMBL" id="KAK1146189.1"/>
    </source>
</evidence>
<sequence>MVTMPNGCTQRTAMGECVTSVANHLYESAWDDPSQNVADEGIQLAGNFLADTVSIEGPLDDNVGMTDCVTLELGPGAQQQKDPNVHPGPDIHPPLPVTAPNTVAPPPLAQVLYYVKREGVRDFCPTPVEGAIPWKELVQVPYASLDVWSIRLGDIVTVCQGEQPDGYAKVSDLRSLEDGRYMVTYTWLYTREEIMAEFQTEDGFPPHLRKNLEQRWPEDAHYHYMISTNRTITLWDTAVSLAPEEVVSRVCYSSIYSTTPTKRWIWSVENPGFRWMRKILAL</sequence>